<dbReference type="Pfam" id="PF00582">
    <property type="entry name" value="Usp"/>
    <property type="match status" value="1"/>
</dbReference>
<dbReference type="SUPFAM" id="SSF52402">
    <property type="entry name" value="Adenine nucleotide alpha hydrolases-like"/>
    <property type="match status" value="1"/>
</dbReference>
<dbReference type="GeneID" id="88765335"/>
<comment type="similarity">
    <text evidence="1">Belongs to the universal stress protein A family.</text>
</comment>
<evidence type="ECO:0000313" key="3">
    <source>
        <dbReference type="EMBL" id="EHJ13770.1"/>
    </source>
</evidence>
<evidence type="ECO:0000256" key="1">
    <source>
        <dbReference type="ARBA" id="ARBA00008791"/>
    </source>
</evidence>
<comment type="caution">
    <text evidence="3">The sequence shown here is derived from an EMBL/GenBank/DDBJ whole genome shotgun (WGS) entry which is preliminary data.</text>
</comment>
<dbReference type="RefSeq" id="WP_007304560.1">
    <property type="nucleotide sequence ID" value="NZ_AESD01000236.1"/>
</dbReference>
<dbReference type="InterPro" id="IPR006016">
    <property type="entry name" value="UspA"/>
</dbReference>
<dbReference type="PANTHER" id="PTHR46268:SF6">
    <property type="entry name" value="UNIVERSAL STRESS PROTEIN UP12"/>
    <property type="match status" value="1"/>
</dbReference>
<evidence type="ECO:0000313" key="4">
    <source>
        <dbReference type="Proteomes" id="UP000003477"/>
    </source>
</evidence>
<evidence type="ECO:0000259" key="2">
    <source>
        <dbReference type="Pfam" id="PF00582"/>
    </source>
</evidence>
<gene>
    <name evidence="3" type="ORF">CWATWH0003_1550</name>
</gene>
<protein>
    <submittedName>
        <fullName evidence="3">UspA</fullName>
    </submittedName>
</protein>
<dbReference type="PRINTS" id="PR01438">
    <property type="entry name" value="UNVRSLSTRESS"/>
</dbReference>
<dbReference type="CDD" id="cd00293">
    <property type="entry name" value="USP-like"/>
    <property type="match status" value="1"/>
</dbReference>
<dbReference type="AlphaFoldDB" id="G5J215"/>
<dbReference type="Gene3D" id="3.40.50.620">
    <property type="entry name" value="HUPs"/>
    <property type="match status" value="1"/>
</dbReference>
<feature type="domain" description="UspA" evidence="2">
    <location>
        <begin position="7"/>
        <end position="140"/>
    </location>
</feature>
<dbReference type="InterPro" id="IPR006015">
    <property type="entry name" value="Universal_stress_UspA"/>
</dbReference>
<dbReference type="PANTHER" id="PTHR46268">
    <property type="entry name" value="STRESS RESPONSE PROTEIN NHAX"/>
    <property type="match status" value="1"/>
</dbReference>
<name>G5J215_CROWT</name>
<dbReference type="Proteomes" id="UP000003477">
    <property type="component" value="Unassembled WGS sequence"/>
</dbReference>
<dbReference type="PATRIC" id="fig|423471.3.peg.1443"/>
<reference evidence="3 4" key="1">
    <citation type="journal article" date="2011" name="Front. Microbiol.">
        <title>Two Strains of Crocosphaera watsonii with Highly Conserved Genomes are Distinguished by Strain-Specific Features.</title>
        <authorList>
            <person name="Bench S.R."/>
            <person name="Ilikchyan I.N."/>
            <person name="Tripp H.J."/>
            <person name="Zehr J.P."/>
        </authorList>
    </citation>
    <scope>NUCLEOTIDE SEQUENCE [LARGE SCALE GENOMIC DNA]</scope>
    <source>
        <strain evidence="3 4">WH 0003</strain>
    </source>
</reference>
<dbReference type="InterPro" id="IPR014729">
    <property type="entry name" value="Rossmann-like_a/b/a_fold"/>
</dbReference>
<proteinExistence type="inferred from homology"/>
<organism evidence="3 4">
    <name type="scientific">Crocosphaera watsonii WH 0003</name>
    <dbReference type="NCBI Taxonomy" id="423471"/>
    <lineage>
        <taxon>Bacteria</taxon>
        <taxon>Bacillati</taxon>
        <taxon>Cyanobacteriota</taxon>
        <taxon>Cyanophyceae</taxon>
        <taxon>Oscillatoriophycideae</taxon>
        <taxon>Chroococcales</taxon>
        <taxon>Aphanothecaceae</taxon>
        <taxon>Crocosphaera</taxon>
    </lineage>
</organism>
<sequence length="144" mass="16328">MSLFIGDRILVPIDFSQDSFNALDETLNFIKDPNKITVINVLLPLEAVDPGVIWSTLDNNTREQNVQNSFYERYPKSLVDNLKLVIRVGNPSIEIVDYAKKNNIDLIVIASHGRTGLNRFLLGSVAEKVVRLAQCPVLVWRDYK</sequence>
<dbReference type="EMBL" id="AESD01000236">
    <property type="protein sequence ID" value="EHJ13770.1"/>
    <property type="molecule type" value="Genomic_DNA"/>
</dbReference>
<accession>G5J215</accession>